<evidence type="ECO:0000313" key="18">
    <source>
        <dbReference type="Proteomes" id="UP000825701"/>
    </source>
</evidence>
<keyword evidence="18" id="KW-1185">Reference proteome</keyword>
<evidence type="ECO:0000256" key="4">
    <source>
        <dbReference type="ARBA" id="ARBA00022452"/>
    </source>
</evidence>
<feature type="domain" description="TonB-dependent receptor-like beta-barrel" evidence="15">
    <location>
        <begin position="286"/>
        <end position="700"/>
    </location>
</feature>
<dbReference type="InterPro" id="IPR039426">
    <property type="entry name" value="TonB-dep_rcpt-like"/>
</dbReference>
<dbReference type="InterPro" id="IPR000531">
    <property type="entry name" value="Beta-barrel_TonB"/>
</dbReference>
<dbReference type="Pfam" id="PF07715">
    <property type="entry name" value="Plug"/>
    <property type="match status" value="1"/>
</dbReference>
<keyword evidence="6 14" id="KW-0732">Signal</keyword>
<evidence type="ECO:0000313" key="17">
    <source>
        <dbReference type="EMBL" id="QZO01873.1"/>
    </source>
</evidence>
<evidence type="ECO:0000256" key="9">
    <source>
        <dbReference type="ARBA" id="ARBA00023170"/>
    </source>
</evidence>
<evidence type="ECO:0000256" key="2">
    <source>
        <dbReference type="ARBA" id="ARBA00009810"/>
    </source>
</evidence>
<evidence type="ECO:0000256" key="10">
    <source>
        <dbReference type="ARBA" id="ARBA00023237"/>
    </source>
</evidence>
<dbReference type="Gene3D" id="2.170.130.10">
    <property type="entry name" value="TonB-dependent receptor, plug domain"/>
    <property type="match status" value="1"/>
</dbReference>
<dbReference type="EMBL" id="CP081869">
    <property type="protein sequence ID" value="QZO01873.1"/>
    <property type="molecule type" value="Genomic_DNA"/>
</dbReference>
<evidence type="ECO:0000256" key="12">
    <source>
        <dbReference type="PROSITE-ProRule" id="PRU10144"/>
    </source>
</evidence>
<keyword evidence="7 13" id="KW-0798">TonB box</keyword>
<dbReference type="GO" id="GO:0015232">
    <property type="term" value="F:heme transmembrane transporter activity"/>
    <property type="evidence" value="ECO:0007669"/>
    <property type="project" value="InterPro"/>
</dbReference>
<evidence type="ECO:0000256" key="14">
    <source>
        <dbReference type="SAM" id="SignalP"/>
    </source>
</evidence>
<evidence type="ECO:0000256" key="11">
    <source>
        <dbReference type="PROSITE-ProRule" id="PRU01360"/>
    </source>
</evidence>
<dbReference type="GO" id="GO:0015344">
    <property type="term" value="F:siderophore uptake transmembrane transporter activity"/>
    <property type="evidence" value="ECO:0007669"/>
    <property type="project" value="TreeGrafter"/>
</dbReference>
<evidence type="ECO:0000259" key="15">
    <source>
        <dbReference type="Pfam" id="PF00593"/>
    </source>
</evidence>
<keyword evidence="5 11" id="KW-0812">Transmembrane</keyword>
<evidence type="ECO:0000256" key="8">
    <source>
        <dbReference type="ARBA" id="ARBA00023136"/>
    </source>
</evidence>
<feature type="domain" description="TonB-dependent receptor plug" evidence="16">
    <location>
        <begin position="72"/>
        <end position="180"/>
    </location>
</feature>
<proteinExistence type="inferred from homology"/>
<comment type="similarity">
    <text evidence="2 11 13">Belongs to the TonB-dependent receptor family.</text>
</comment>
<keyword evidence="8 11" id="KW-0472">Membrane</keyword>
<dbReference type="PROSITE" id="PS01156">
    <property type="entry name" value="TONB_DEPENDENT_REC_2"/>
    <property type="match status" value="1"/>
</dbReference>
<dbReference type="CDD" id="cd01347">
    <property type="entry name" value="ligand_gated_channel"/>
    <property type="match status" value="1"/>
</dbReference>
<dbReference type="AlphaFoldDB" id="A0A9E6RE92"/>
<dbReference type="InterPro" id="IPR036942">
    <property type="entry name" value="Beta-barrel_TonB_sf"/>
</dbReference>
<dbReference type="Gene3D" id="2.40.170.20">
    <property type="entry name" value="TonB-dependent receptor, beta-barrel domain"/>
    <property type="match status" value="1"/>
</dbReference>
<dbReference type="InterPro" id="IPR010917">
    <property type="entry name" value="TonB_rcpt_CS"/>
</dbReference>
<dbReference type="NCBIfam" id="TIGR01786">
    <property type="entry name" value="TonB-hemlactrns"/>
    <property type="match status" value="1"/>
</dbReference>
<feature type="chain" id="PRO_5039437041" evidence="14">
    <location>
        <begin position="37"/>
        <end position="729"/>
    </location>
</feature>
<dbReference type="GO" id="GO:0044718">
    <property type="term" value="P:siderophore transmembrane transport"/>
    <property type="evidence" value="ECO:0007669"/>
    <property type="project" value="TreeGrafter"/>
</dbReference>
<dbReference type="InterPro" id="IPR012910">
    <property type="entry name" value="Plug_dom"/>
</dbReference>
<accession>A0A9E6RE92</accession>
<dbReference type="SUPFAM" id="SSF56935">
    <property type="entry name" value="Porins"/>
    <property type="match status" value="1"/>
</dbReference>
<feature type="signal peptide" evidence="14">
    <location>
        <begin position="1"/>
        <end position="36"/>
    </location>
</feature>
<dbReference type="KEGG" id="cmet:K6K41_11315"/>
<evidence type="ECO:0000256" key="7">
    <source>
        <dbReference type="ARBA" id="ARBA00023077"/>
    </source>
</evidence>
<sequence length="729" mass="77692">MWIGGARRSHASAAAKTCVLTAGLLVASGVSTAAHAQASEPAPAEDGAVALDGIDVVGQMLRGWQGASDAIYETPASVAEIGREAIEARGGARNAADLFRGVAGVDAVMDRQNPGVNVNIRGLQDQGRVNMSIDGARQNFQQSGHGATSLVYLDPELLSRIEIEKGPTSTAGGAGVIGGVVTFRTLEFEDLATDGKDWGARVNATTGSNAFDFNGSLAAATKIGDAFEVVAGVGRKKLGEYKAGTRGELVYSGAGEPAEFTTQDQWSWLLKARADVADDQQVKLTYTGVDAKFGTGDGQYTDTNKVTTHNVIADYRWAPADGAADLNAKVYFTRTENAQHRPARTTYGAFDVDYGIDTIGASLSNVTRFSVPMFDAAWTYGGEYFRDKTTTASFGADPTDNPDGSWFYGSNPVGKRGVGGVFTNLELNHGQFLQIIAGGRYDRYDMTGDTVRFDGISNGVPVAVDKSGGRFSPTATVAITPVTGAQVYASYKQGYRPPNLMEALIGGQHIGGGIFSVPNPDLKPELSETWEAGLNLKYDGVLAEGDAFRAKLAVYTTDVRNFITLAAYEGFRLNTAVNLKDKTRLKGFDAEANYDAGSFYVGGAASFLNGRYGDDYDLPDDATGFLTNIYLPPKRKLSLDGGLRFLDRKLTVGGRATNVVPEDNLGAFGTYQYKRYTLLDAYASYKFNDTFTVRASVENIRNVAYVEAMSSALSPSPGRTFTVGASARF</sequence>
<keyword evidence="9 17" id="KW-0675">Receptor</keyword>
<name>A0A9E6RE92_9HYPH</name>
<organism evidence="17 18">
    <name type="scientific">Chenggangzhangella methanolivorans</name>
    <dbReference type="NCBI Taxonomy" id="1437009"/>
    <lineage>
        <taxon>Bacteria</taxon>
        <taxon>Pseudomonadati</taxon>
        <taxon>Pseudomonadota</taxon>
        <taxon>Alphaproteobacteria</taxon>
        <taxon>Hyphomicrobiales</taxon>
        <taxon>Methylopilaceae</taxon>
        <taxon>Chenggangzhangella</taxon>
    </lineage>
</organism>
<protein>
    <submittedName>
        <fullName evidence="17">TonB-dependent hemoglobin/transferrin/lactoferrin family receptor</fullName>
    </submittedName>
</protein>
<keyword evidence="10 11" id="KW-0998">Cell outer membrane</keyword>
<dbReference type="Pfam" id="PF00593">
    <property type="entry name" value="TonB_dep_Rec_b-barrel"/>
    <property type="match status" value="1"/>
</dbReference>
<dbReference type="InterPro" id="IPR010949">
    <property type="entry name" value="TonB_Hb/transfer/lactofer_rcpt"/>
</dbReference>
<dbReference type="PANTHER" id="PTHR30069">
    <property type="entry name" value="TONB-DEPENDENT OUTER MEMBRANE RECEPTOR"/>
    <property type="match status" value="1"/>
</dbReference>
<evidence type="ECO:0000256" key="5">
    <source>
        <dbReference type="ARBA" id="ARBA00022692"/>
    </source>
</evidence>
<dbReference type="InterPro" id="IPR011276">
    <property type="entry name" value="TonB_haem/Hb_rcpt"/>
</dbReference>
<dbReference type="GO" id="GO:0009279">
    <property type="term" value="C:cell outer membrane"/>
    <property type="evidence" value="ECO:0007669"/>
    <property type="project" value="UniProtKB-SubCell"/>
</dbReference>
<feature type="short sequence motif" description="TonB C-terminal box" evidence="12">
    <location>
        <begin position="712"/>
        <end position="729"/>
    </location>
</feature>
<dbReference type="Proteomes" id="UP000825701">
    <property type="component" value="Chromosome"/>
</dbReference>
<keyword evidence="3 11" id="KW-0813">Transport</keyword>
<evidence type="ECO:0000256" key="3">
    <source>
        <dbReference type="ARBA" id="ARBA00022448"/>
    </source>
</evidence>
<evidence type="ECO:0000259" key="16">
    <source>
        <dbReference type="Pfam" id="PF07715"/>
    </source>
</evidence>
<evidence type="ECO:0000256" key="13">
    <source>
        <dbReference type="RuleBase" id="RU003357"/>
    </source>
</evidence>
<dbReference type="NCBIfam" id="TIGR01785">
    <property type="entry name" value="TonB-hemin"/>
    <property type="match status" value="1"/>
</dbReference>
<reference evidence="17" key="1">
    <citation type="submission" date="2021-08" db="EMBL/GenBank/DDBJ databases">
        <authorList>
            <person name="Zhang H."/>
            <person name="Xu M."/>
            <person name="Yu Z."/>
            <person name="Yang L."/>
            <person name="Cai Y."/>
        </authorList>
    </citation>
    <scope>NUCLEOTIDE SEQUENCE</scope>
    <source>
        <strain evidence="17">CHL1</strain>
    </source>
</reference>
<evidence type="ECO:0000256" key="6">
    <source>
        <dbReference type="ARBA" id="ARBA00022729"/>
    </source>
</evidence>
<dbReference type="PANTHER" id="PTHR30069:SF41">
    <property type="entry name" value="HEME_HEMOPEXIN UTILIZATION PROTEIN C"/>
    <property type="match status" value="1"/>
</dbReference>
<keyword evidence="4 11" id="KW-1134">Transmembrane beta strand</keyword>
<gene>
    <name evidence="17" type="ORF">K6K41_11315</name>
</gene>
<dbReference type="InterPro" id="IPR037066">
    <property type="entry name" value="Plug_dom_sf"/>
</dbReference>
<evidence type="ECO:0000256" key="1">
    <source>
        <dbReference type="ARBA" id="ARBA00004571"/>
    </source>
</evidence>
<dbReference type="PROSITE" id="PS52016">
    <property type="entry name" value="TONB_DEPENDENT_REC_3"/>
    <property type="match status" value="1"/>
</dbReference>
<comment type="subcellular location">
    <subcellularLocation>
        <location evidence="1 11">Cell outer membrane</location>
        <topology evidence="1 11">Multi-pass membrane protein</topology>
    </subcellularLocation>
</comment>